<feature type="compositionally biased region" description="Low complexity" evidence="6">
    <location>
        <begin position="1622"/>
        <end position="1636"/>
    </location>
</feature>
<comment type="caution">
    <text evidence="7">The sequence shown here is derived from an EMBL/GenBank/DDBJ whole genome shotgun (WGS) entry which is preliminary data.</text>
</comment>
<evidence type="ECO:0000256" key="6">
    <source>
        <dbReference type="SAM" id="MobiDB-lite"/>
    </source>
</evidence>
<feature type="region of interest" description="Disordered" evidence="6">
    <location>
        <begin position="808"/>
        <end position="827"/>
    </location>
</feature>
<feature type="region of interest" description="Disordered" evidence="6">
    <location>
        <begin position="650"/>
        <end position="727"/>
    </location>
</feature>
<name>A0A2V0P846_9CHLO</name>
<evidence type="ECO:0000256" key="5">
    <source>
        <dbReference type="ARBA" id="ARBA00023306"/>
    </source>
</evidence>
<feature type="compositionally biased region" description="Gly residues" evidence="6">
    <location>
        <begin position="1400"/>
        <end position="1409"/>
    </location>
</feature>
<evidence type="ECO:0000313" key="7">
    <source>
        <dbReference type="EMBL" id="GBF94053.1"/>
    </source>
</evidence>
<dbReference type="Pfam" id="PF20168">
    <property type="entry name" value="PDS5"/>
    <property type="match status" value="2"/>
</dbReference>
<dbReference type="FunCoup" id="A0A2V0P846">
    <property type="interactions" value="2026"/>
</dbReference>
<dbReference type="OrthoDB" id="200660at2759"/>
<dbReference type="InterPro" id="IPR011989">
    <property type="entry name" value="ARM-like"/>
</dbReference>
<dbReference type="PANTHER" id="PTHR12663:SF0">
    <property type="entry name" value="PRECOCIOUS DISSOCIATION OF SISTERS 5, ISOFORM A"/>
    <property type="match status" value="1"/>
</dbReference>
<feature type="compositionally biased region" description="Gly residues" evidence="6">
    <location>
        <begin position="1357"/>
        <end position="1368"/>
    </location>
</feature>
<feature type="compositionally biased region" description="Low complexity" evidence="6">
    <location>
        <begin position="1458"/>
        <end position="1477"/>
    </location>
</feature>
<dbReference type="EMBL" id="BDRX01000047">
    <property type="protein sequence ID" value="GBF94053.1"/>
    <property type="molecule type" value="Genomic_DNA"/>
</dbReference>
<sequence>MADDPYAYDGAGEAPSEAGLVALCKRIAASKGKDALIKAVKQLASALEALPQDADALGRAKGEVPRALAGLAGQSLDKDVRINLAFCTVHMLRVWAPERPYEDEPERLEAALQSVLWVVNRLQNHAAPTFQLAVSVLQVFCETKTYYLLSEDREEVELEWFRALLDCVTEANADQVEIYVQEILSGMLEDDSLVSEAKVEALLSCLVSPAADENPAAAALTRSVLRQREREVQPTLQRLLTRLLTSPLTANSALCEQSYAIVAQLHEVTPQALLPVVPHLSDELGSADVGRRIEAVRLLGRLFGQRGGAAVAAEWGEVLLELLRRFRDDKPEVRLEMVQVATKLVGRMPSDDVRARVLEGVCGRLMDTDDKVRISACKAVCAIATAHPGTVPDNSAAAVAGTPRGSPVPASLEDVAARMRDLKPAVRRAAAIGLLALLRSRVNKAGLDAAEGLLWIPARALLCACSDVQLRHELETGFWREGLLGPSAAPGLAAQAWARAWRAAQPAEATALLALLAAKASLQFDALAFLELRRMLGGTEGDQRAALHARLDAAARKVARHLPDPARAEQQLAALRDVKDNRVAAALLAALALGARSEATARAATDALQRVGSKSALAEFLRTLLAYAQPSLLPPEVIASLLELAAGQLPAPGGGRPQQGGRGRKRAAVHGSGSDGSGSDADGSGSEEESGSDAEAEAAAPSPQKRGAGRRGRQQQEQQPASAEPGAVPADVREAAFALCVQAAKRAGTLFAGHARRLAQLLEGQGVAAGADAAQLQTLAALALAHWARCAAGLSPSGAVVGAAAAAAPGQQQQQARQSPRRSRTAAGEAAAAAAAAAASPAMADDAAAIDALRAPLLRVAGSGEAPLRAAKHAVIALHFLYGQTCAEDLSQLCGRLMRALTPRAAADPAVLPHLQALSAVGRVLPDVIAPHAEALVTFVTRHLLSAYLPRPAGAARAAAAAAAAPPTVAAPGHEVAAKCAALRALAKALTPESEREEVRVETIRAAGALMDEIEGLLDVDSPPAWLPPDADDQQAAAVRLAAALALLRLARRHDVRLPRALYCLLALTTQDPVADARRAFSVKLGAAVGFFNKRPHYHQLSAKYAAMLALGAADPVAPHRRGACAALRDWAERRRGEAQRMITAAAADRGADGGSTIAEQPEMAVPYLIYLLGHHPDMPVDAADEGFAEALVPFQHMLQAALAPLLAPAQSGAGEAAASLPLVLKMLQRIRATEDAADDDASATPQMRALCEAGTQISVKIACGLLNCGLEGLRERGLLVPPPATVVLPSSLYRRAAEPPAKGGAARPAAAAPRHAAASAGGSAASGGGSKRKRGGRGGAGADGSEDEWGSDDDGGGGGGAPRGGQRAGLRRGAGPSGGYADSPDEEGEGEGGEEQQGDSGGGEGEAGGAHASPAGSSGGEAAAAAQAPAAAARGRAGGRGGGKAPAAGKQQTLNFAAAAADASSPGPGSKGPSTGQGTGPAAHAPRGRIGGGTAAAARAKAAIAAAAGPAARRRRGGGEGAESGGRGSGGLPAPSESGGTDMDVDGGAPSDGEGEQQQKGQQRRQWRAQGSEGELEAEPPRVVQRRQPASGDAAAARDGAGGGGAAKRPRRGAAGGGGSAATPASEAEAAAASDPETDNTAVTDQAVAPAGRGRRGAAATSKPAAAAARPRQQPSRRAPPRRI</sequence>
<evidence type="ECO:0008006" key="9">
    <source>
        <dbReference type="Google" id="ProtNLM"/>
    </source>
</evidence>
<keyword evidence="8" id="KW-1185">Reference proteome</keyword>
<dbReference type="GO" id="GO:0035825">
    <property type="term" value="P:homologous recombination"/>
    <property type="evidence" value="ECO:0007669"/>
    <property type="project" value="UniProtKB-ARBA"/>
</dbReference>
<evidence type="ECO:0000256" key="2">
    <source>
        <dbReference type="ARBA" id="ARBA00022618"/>
    </source>
</evidence>
<feature type="region of interest" description="Disordered" evidence="6">
    <location>
        <begin position="1299"/>
        <end position="1685"/>
    </location>
</feature>
<keyword evidence="3" id="KW-0498">Mitosis</keyword>
<evidence type="ECO:0000256" key="1">
    <source>
        <dbReference type="ARBA" id="ARBA00004123"/>
    </source>
</evidence>
<dbReference type="InterPro" id="IPR016024">
    <property type="entry name" value="ARM-type_fold"/>
</dbReference>
<evidence type="ECO:0000313" key="8">
    <source>
        <dbReference type="Proteomes" id="UP000247498"/>
    </source>
</evidence>
<feature type="compositionally biased region" description="Acidic residues" evidence="6">
    <location>
        <begin position="1345"/>
        <end position="1356"/>
    </location>
</feature>
<feature type="compositionally biased region" description="Acidic residues" evidence="6">
    <location>
        <begin position="685"/>
        <end position="696"/>
    </location>
</feature>
<dbReference type="GO" id="GO:0051301">
    <property type="term" value="P:cell division"/>
    <property type="evidence" value="ECO:0007669"/>
    <property type="project" value="UniProtKB-KW"/>
</dbReference>
<keyword evidence="4" id="KW-0539">Nucleus</keyword>
<dbReference type="Proteomes" id="UP000247498">
    <property type="component" value="Unassembled WGS sequence"/>
</dbReference>
<dbReference type="STRING" id="307507.A0A2V0P846"/>
<dbReference type="Gene3D" id="1.25.10.10">
    <property type="entry name" value="Leucine-rich Repeat Variant"/>
    <property type="match status" value="1"/>
</dbReference>
<feature type="compositionally biased region" description="Low complexity" evidence="6">
    <location>
        <begin position="715"/>
        <end position="727"/>
    </location>
</feature>
<feature type="compositionally biased region" description="Low complexity" evidence="6">
    <location>
        <begin position="1648"/>
        <end position="1678"/>
    </location>
</feature>
<reference evidence="7 8" key="1">
    <citation type="journal article" date="2018" name="Sci. Rep.">
        <title>Raphidocelis subcapitata (=Pseudokirchneriella subcapitata) provides an insight into genome evolution and environmental adaptations in the Sphaeropleales.</title>
        <authorList>
            <person name="Suzuki S."/>
            <person name="Yamaguchi H."/>
            <person name="Nakajima N."/>
            <person name="Kawachi M."/>
        </authorList>
    </citation>
    <scope>NUCLEOTIDE SEQUENCE [LARGE SCALE GENOMIC DNA]</scope>
    <source>
        <strain evidence="7 8">NIES-35</strain>
    </source>
</reference>
<evidence type="ECO:0000256" key="3">
    <source>
        <dbReference type="ARBA" id="ARBA00022776"/>
    </source>
</evidence>
<feature type="compositionally biased region" description="Acidic residues" evidence="6">
    <location>
        <begin position="1384"/>
        <end position="1398"/>
    </location>
</feature>
<dbReference type="PANTHER" id="PTHR12663">
    <property type="entry name" value="ANDROGEN INDUCED INHIBITOR OF PROLIFERATION AS3 / PDS5-RELATED"/>
    <property type="match status" value="1"/>
</dbReference>
<accession>A0A2V0P846</accession>
<comment type="subcellular location">
    <subcellularLocation>
        <location evidence="1">Nucleus</location>
    </subcellularLocation>
</comment>
<protein>
    <recommendedName>
        <fullName evidence="9">Sister chromatid cohesion protein</fullName>
    </recommendedName>
</protein>
<feature type="compositionally biased region" description="Low complexity" evidence="6">
    <location>
        <begin position="1590"/>
        <end position="1600"/>
    </location>
</feature>
<dbReference type="GO" id="GO:0005634">
    <property type="term" value="C:nucleus"/>
    <property type="evidence" value="ECO:0007669"/>
    <property type="project" value="UniProtKB-SubCell"/>
</dbReference>
<evidence type="ECO:0000256" key="4">
    <source>
        <dbReference type="ARBA" id="ARBA00023242"/>
    </source>
</evidence>
<dbReference type="InParanoid" id="A0A2V0P846"/>
<organism evidence="7 8">
    <name type="scientific">Raphidocelis subcapitata</name>
    <dbReference type="NCBI Taxonomy" id="307507"/>
    <lineage>
        <taxon>Eukaryota</taxon>
        <taxon>Viridiplantae</taxon>
        <taxon>Chlorophyta</taxon>
        <taxon>core chlorophytes</taxon>
        <taxon>Chlorophyceae</taxon>
        <taxon>CS clade</taxon>
        <taxon>Sphaeropleales</taxon>
        <taxon>Selenastraceae</taxon>
        <taxon>Raphidocelis</taxon>
    </lineage>
</organism>
<feature type="compositionally biased region" description="Low complexity" evidence="6">
    <location>
        <begin position="808"/>
        <end position="818"/>
    </location>
</feature>
<dbReference type="GO" id="GO:0006281">
    <property type="term" value="P:DNA repair"/>
    <property type="evidence" value="ECO:0007669"/>
    <property type="project" value="TreeGrafter"/>
</dbReference>
<feature type="compositionally biased region" description="Gly residues" evidence="6">
    <location>
        <begin position="652"/>
        <end position="661"/>
    </location>
</feature>
<gene>
    <name evidence="7" type="ORF">Rsub_07321</name>
</gene>
<feature type="compositionally biased region" description="Gly residues" evidence="6">
    <location>
        <begin position="1520"/>
        <end position="1532"/>
    </location>
</feature>
<proteinExistence type="predicted"/>
<feature type="compositionally biased region" description="Low complexity" evidence="6">
    <location>
        <begin position="1410"/>
        <end position="1436"/>
    </location>
</feature>
<dbReference type="SUPFAM" id="SSF48371">
    <property type="entry name" value="ARM repeat"/>
    <property type="match status" value="1"/>
</dbReference>
<keyword evidence="5" id="KW-0131">Cell cycle</keyword>
<dbReference type="GO" id="GO:0000785">
    <property type="term" value="C:chromatin"/>
    <property type="evidence" value="ECO:0007669"/>
    <property type="project" value="TreeGrafter"/>
</dbReference>
<dbReference type="InterPro" id="IPR039776">
    <property type="entry name" value="Pds5"/>
</dbReference>
<dbReference type="GO" id="GO:0007064">
    <property type="term" value="P:mitotic sister chromatid cohesion"/>
    <property type="evidence" value="ECO:0007669"/>
    <property type="project" value="InterPro"/>
</dbReference>
<keyword evidence="2" id="KW-0132">Cell division</keyword>
<feature type="compositionally biased region" description="Low complexity" evidence="6">
    <location>
        <begin position="1496"/>
        <end position="1512"/>
    </location>
</feature>
<feature type="compositionally biased region" description="Low complexity" evidence="6">
    <location>
        <begin position="1299"/>
        <end position="1324"/>
    </location>
</feature>